<feature type="domain" description="Peptidase M20 dimerisation" evidence="7">
    <location>
        <begin position="216"/>
        <end position="321"/>
    </location>
</feature>
<dbReference type="InterPro" id="IPR011650">
    <property type="entry name" value="Peptidase_M20_dimer"/>
</dbReference>
<dbReference type="PANTHER" id="PTHR43808:SF8">
    <property type="entry name" value="PEPTIDASE M20 DIMERISATION DOMAIN-CONTAINING PROTEIN"/>
    <property type="match status" value="1"/>
</dbReference>
<comment type="caution">
    <text evidence="8">The sequence shown here is derived from an EMBL/GenBank/DDBJ whole genome shotgun (WGS) entry which is preliminary data.</text>
</comment>
<dbReference type="InterPro" id="IPR050072">
    <property type="entry name" value="Peptidase_M20A"/>
</dbReference>
<keyword evidence="3" id="KW-0479">Metal-binding</keyword>
<dbReference type="CDD" id="cd05652">
    <property type="entry name" value="M20_ArgE_DapE-like_fungal"/>
    <property type="match status" value="1"/>
</dbReference>
<dbReference type="Pfam" id="PF01546">
    <property type="entry name" value="Peptidase_M20"/>
    <property type="match status" value="1"/>
</dbReference>
<dbReference type="PANTHER" id="PTHR43808">
    <property type="entry name" value="ACETYLORNITHINE DEACETYLASE"/>
    <property type="match status" value="1"/>
</dbReference>
<reference evidence="8 9" key="1">
    <citation type="submission" date="2024-04" db="EMBL/GenBank/DDBJ databases">
        <title>Phyllosticta paracitricarpa is synonymous to the EU quarantine fungus P. citricarpa based on phylogenomic analyses.</title>
        <authorList>
            <consortium name="Lawrence Berkeley National Laboratory"/>
            <person name="Van Ingen-Buijs V.A."/>
            <person name="Van Westerhoven A.C."/>
            <person name="Haridas S."/>
            <person name="Skiadas P."/>
            <person name="Martin F."/>
            <person name="Groenewald J.Z."/>
            <person name="Crous P.W."/>
            <person name="Seidl M.F."/>
        </authorList>
    </citation>
    <scope>NUCLEOTIDE SEQUENCE [LARGE SCALE GENOMIC DNA]</scope>
    <source>
        <strain evidence="8 9">CBS 123374</strain>
    </source>
</reference>
<evidence type="ECO:0000256" key="2">
    <source>
        <dbReference type="ARBA" id="ARBA00006247"/>
    </source>
</evidence>
<dbReference type="Pfam" id="PF07687">
    <property type="entry name" value="M20_dimer"/>
    <property type="match status" value="1"/>
</dbReference>
<dbReference type="InterPro" id="IPR002933">
    <property type="entry name" value="Peptidase_M20"/>
</dbReference>
<feature type="signal peptide" evidence="6">
    <location>
        <begin position="1"/>
        <end position="19"/>
    </location>
</feature>
<feature type="chain" id="PRO_5047521948" evidence="6">
    <location>
        <begin position="20"/>
        <end position="417"/>
    </location>
</feature>
<sequence length="417" mass="45310">MRSSLIAAALSLFTAVGSAAQIAFPNAFQLSEHKDPDHLLPLPTLHELLILHRELIKQPSITYSEYEQGWWLVSYLKEAGWSVETQQVGCRMMGKERFNILAWPGKEKPTRGTLLTTHYDTVPPYIPYSFDPKNSLVSGRGSVDAKGSLAAMIIAAIDLLGRSDNPINEDDISLLFVVGEETGGDGMRTFSDSPLNSANYNAVIFGEPTENKLASGHKGSFGFEIRVTGKEAHSGYPWLGLSANNVLVASLAKLLSLESGQVKGLHLPWSEKYGNTTMNIGTIHGGVAHNVVAKNATAYIAGRLAESTPEDVEATITAALAPFVNAVEEKGGSLEIEFGEGGYGPVDANCDIEGFECITVNYGTDIHFLKGNHKRYLYGPGSIHVAHSDVEAVSVWDLEKAVIDYQKLILASYWREK</sequence>
<dbReference type="SUPFAM" id="SSF53187">
    <property type="entry name" value="Zn-dependent exopeptidases"/>
    <property type="match status" value="1"/>
</dbReference>
<evidence type="ECO:0000256" key="3">
    <source>
        <dbReference type="ARBA" id="ARBA00022723"/>
    </source>
</evidence>
<gene>
    <name evidence="8" type="ORF">HDK90DRAFT_528826</name>
</gene>
<evidence type="ECO:0000256" key="5">
    <source>
        <dbReference type="ARBA" id="ARBA00022833"/>
    </source>
</evidence>
<accession>A0ABR1YBX9</accession>
<protein>
    <submittedName>
        <fullName evidence="8">Acetylornithine deacetylase</fullName>
    </submittedName>
</protein>
<evidence type="ECO:0000259" key="7">
    <source>
        <dbReference type="Pfam" id="PF07687"/>
    </source>
</evidence>
<evidence type="ECO:0000256" key="6">
    <source>
        <dbReference type="SAM" id="SignalP"/>
    </source>
</evidence>
<dbReference type="InterPro" id="IPR036264">
    <property type="entry name" value="Bact_exopeptidase_dim_dom"/>
</dbReference>
<dbReference type="SUPFAM" id="SSF55031">
    <property type="entry name" value="Bacterial exopeptidase dimerisation domain"/>
    <property type="match status" value="1"/>
</dbReference>
<keyword evidence="4" id="KW-0378">Hydrolase</keyword>
<dbReference type="Proteomes" id="UP001492380">
    <property type="component" value="Unassembled WGS sequence"/>
</dbReference>
<name>A0ABR1YBX9_9PEZI</name>
<dbReference type="EMBL" id="JBBWRZ010000012">
    <property type="protein sequence ID" value="KAK8224803.1"/>
    <property type="molecule type" value="Genomic_DNA"/>
</dbReference>
<evidence type="ECO:0000313" key="8">
    <source>
        <dbReference type="EMBL" id="KAK8224803.1"/>
    </source>
</evidence>
<dbReference type="Gene3D" id="3.30.70.360">
    <property type="match status" value="1"/>
</dbReference>
<keyword evidence="6" id="KW-0732">Signal</keyword>
<evidence type="ECO:0000256" key="4">
    <source>
        <dbReference type="ARBA" id="ARBA00022801"/>
    </source>
</evidence>
<organism evidence="8 9">
    <name type="scientific">Phyllosticta capitalensis</name>
    <dbReference type="NCBI Taxonomy" id="121624"/>
    <lineage>
        <taxon>Eukaryota</taxon>
        <taxon>Fungi</taxon>
        <taxon>Dikarya</taxon>
        <taxon>Ascomycota</taxon>
        <taxon>Pezizomycotina</taxon>
        <taxon>Dothideomycetes</taxon>
        <taxon>Dothideomycetes incertae sedis</taxon>
        <taxon>Botryosphaeriales</taxon>
        <taxon>Phyllostictaceae</taxon>
        <taxon>Phyllosticta</taxon>
    </lineage>
</organism>
<dbReference type="Gene3D" id="3.40.630.10">
    <property type="entry name" value="Zn peptidases"/>
    <property type="match status" value="1"/>
</dbReference>
<proteinExistence type="inferred from homology"/>
<evidence type="ECO:0000313" key="9">
    <source>
        <dbReference type="Proteomes" id="UP001492380"/>
    </source>
</evidence>
<keyword evidence="5" id="KW-0862">Zinc</keyword>
<keyword evidence="9" id="KW-1185">Reference proteome</keyword>
<evidence type="ECO:0000256" key="1">
    <source>
        <dbReference type="ARBA" id="ARBA00001947"/>
    </source>
</evidence>
<comment type="cofactor">
    <cofactor evidence="1">
        <name>Zn(2+)</name>
        <dbReference type="ChEBI" id="CHEBI:29105"/>
    </cofactor>
</comment>
<comment type="similarity">
    <text evidence="2">Belongs to the peptidase M20A family.</text>
</comment>